<dbReference type="STRING" id="3068.D8TIV5"/>
<dbReference type="InParanoid" id="D8TIV5"/>
<dbReference type="SUPFAM" id="SSF49468">
    <property type="entry name" value="VHL"/>
    <property type="match status" value="1"/>
</dbReference>
<dbReference type="InterPro" id="IPR036208">
    <property type="entry name" value="VHL_sf"/>
</dbReference>
<dbReference type="Pfam" id="PF01847">
    <property type="entry name" value="VHL"/>
    <property type="match status" value="1"/>
</dbReference>
<dbReference type="OrthoDB" id="549973at2759"/>
<feature type="region of interest" description="Disordered" evidence="2">
    <location>
        <begin position="521"/>
        <end position="545"/>
    </location>
</feature>
<protein>
    <recommendedName>
        <fullName evidence="3">von Hippel-Lindau disease tumour suppressor beta domain-containing protein</fullName>
    </recommendedName>
</protein>
<feature type="compositionally biased region" description="Low complexity" evidence="2">
    <location>
        <begin position="287"/>
        <end position="298"/>
    </location>
</feature>
<dbReference type="GeneID" id="9617576"/>
<sequence>MTSHSSPLPLTALRAFANISPASGSSGPSAPAQTPGSPATPTRSAAALSPAARTFQPLRDGAAAANLFLPLLPLPPLPEEQQVADNHILGILPQLAGPIDNLPLGLAGGLPFPAAAAVAAADHDIAVDINQAPDINLMPALPADPDGEQAVAAAAAAAVAPAPRHLRPDAVPHIPPNLLNLQPPPPPPPQQQQQAGGQLQHQWHQWQELLQQVHQQMHHMQHQLQQAQQAHQQLQELHQEAQDALQQGAQNVLQQAVQQAVQELQAAAPLPPPAAAPIAPVAAAAAPPAAAPAAEQVPEAPPQPRDPETDLEPGVWLMKDVPAAEGESASATTAAAVAGGSSKAVASVEPKLSDPVMVFLRSLNSNQRTRVVFANESSRSVTAFWLNYGGQEVPYGALQPGQAKPKRVIITSPPPLQHTRETHAAFPADYKAASRALLLTYQRLQRPDLQAAALAAAEAQRTIANVMCRMFRNAICAVVLAAQPAMQAIGVCAPSTGDSPPSAADAANIRWLDGAAIGDAAADAAESDDGSSQVDRTPTCDRRVTPSSALASALLAAAAPTATGSRELQAPGLVQMRAQSPPNAEAAGTGVVASSTTPDRGPRLTHKGEQQCVAVNLYNLPARSGGKSKARVETEAEKSASRLGELLTELPRELHVALHPRGYPDIRPALLPSNPATWPPRPAAEQNAV</sequence>
<dbReference type="Gene3D" id="2.60.40.780">
    <property type="entry name" value="von Hippel-Lindau disease tumour suppressor, beta domain"/>
    <property type="match status" value="1"/>
</dbReference>
<gene>
    <name evidence="4" type="ORF">VOLCADRAFT_115903</name>
</gene>
<feature type="compositionally biased region" description="Low complexity" evidence="2">
    <location>
        <begin position="20"/>
        <end position="42"/>
    </location>
</feature>
<name>D8TIV5_VOLCA</name>
<feature type="region of interest" description="Disordered" evidence="2">
    <location>
        <begin position="166"/>
        <end position="202"/>
    </location>
</feature>
<dbReference type="InterPro" id="IPR024053">
    <property type="entry name" value="VHL_beta_dom"/>
</dbReference>
<feature type="region of interest" description="Disordered" evidence="2">
    <location>
        <begin position="19"/>
        <end position="49"/>
    </location>
</feature>
<dbReference type="Proteomes" id="UP000001058">
    <property type="component" value="Unassembled WGS sequence"/>
</dbReference>
<evidence type="ECO:0000313" key="5">
    <source>
        <dbReference type="Proteomes" id="UP000001058"/>
    </source>
</evidence>
<organism evidence="5">
    <name type="scientific">Volvox carteri f. nagariensis</name>
    <dbReference type="NCBI Taxonomy" id="3068"/>
    <lineage>
        <taxon>Eukaryota</taxon>
        <taxon>Viridiplantae</taxon>
        <taxon>Chlorophyta</taxon>
        <taxon>core chlorophytes</taxon>
        <taxon>Chlorophyceae</taxon>
        <taxon>CS clade</taxon>
        <taxon>Chlamydomonadales</taxon>
        <taxon>Volvocaceae</taxon>
        <taxon>Volvox</taxon>
    </lineage>
</organism>
<feature type="coiled-coil region" evidence="1">
    <location>
        <begin position="210"/>
        <end position="251"/>
    </location>
</feature>
<evidence type="ECO:0000259" key="3">
    <source>
        <dbReference type="Pfam" id="PF01847"/>
    </source>
</evidence>
<dbReference type="AlphaFoldDB" id="D8TIV5"/>
<proteinExistence type="predicted"/>
<feature type="domain" description="von Hippel-Lindau disease tumour suppressor beta" evidence="3">
    <location>
        <begin position="360"/>
        <end position="404"/>
    </location>
</feature>
<evidence type="ECO:0000256" key="1">
    <source>
        <dbReference type="SAM" id="Coils"/>
    </source>
</evidence>
<dbReference type="RefSeq" id="XP_002946337.1">
    <property type="nucleotide sequence ID" value="XM_002946291.1"/>
</dbReference>
<feature type="compositionally biased region" description="Low complexity" evidence="2">
    <location>
        <begin position="191"/>
        <end position="202"/>
    </location>
</feature>
<keyword evidence="1" id="KW-0175">Coiled coil</keyword>
<feature type="region of interest" description="Disordered" evidence="2">
    <location>
        <begin position="287"/>
        <end position="312"/>
    </location>
</feature>
<evidence type="ECO:0000256" key="2">
    <source>
        <dbReference type="SAM" id="MobiDB-lite"/>
    </source>
</evidence>
<dbReference type="KEGG" id="vcn:VOLCADRAFT_115903"/>
<evidence type="ECO:0000313" key="4">
    <source>
        <dbReference type="EMBL" id="EFJ52264.1"/>
    </source>
</evidence>
<dbReference type="EMBL" id="GL378324">
    <property type="protein sequence ID" value="EFJ52264.1"/>
    <property type="molecule type" value="Genomic_DNA"/>
</dbReference>
<dbReference type="InterPro" id="IPR037140">
    <property type="entry name" value="VHL_beta_dom_sf"/>
</dbReference>
<accession>D8TIV5</accession>
<keyword evidence="5" id="KW-1185">Reference proteome</keyword>
<feature type="region of interest" description="Disordered" evidence="2">
    <location>
        <begin position="582"/>
        <end position="605"/>
    </location>
</feature>
<reference evidence="4 5" key="1">
    <citation type="journal article" date="2010" name="Science">
        <title>Genomic analysis of organismal complexity in the multicellular green alga Volvox carteri.</title>
        <authorList>
            <person name="Prochnik S.E."/>
            <person name="Umen J."/>
            <person name="Nedelcu A.M."/>
            <person name="Hallmann A."/>
            <person name="Miller S.M."/>
            <person name="Nishii I."/>
            <person name="Ferris P."/>
            <person name="Kuo A."/>
            <person name="Mitros T."/>
            <person name="Fritz-Laylin L.K."/>
            <person name="Hellsten U."/>
            <person name="Chapman J."/>
            <person name="Simakov O."/>
            <person name="Rensing S.A."/>
            <person name="Terry A."/>
            <person name="Pangilinan J."/>
            <person name="Kapitonov V."/>
            <person name="Jurka J."/>
            <person name="Salamov A."/>
            <person name="Shapiro H."/>
            <person name="Schmutz J."/>
            <person name="Grimwood J."/>
            <person name="Lindquist E."/>
            <person name="Lucas S."/>
            <person name="Grigoriev I.V."/>
            <person name="Schmitt R."/>
            <person name="Kirk D."/>
            <person name="Rokhsar D.S."/>
        </authorList>
    </citation>
    <scope>NUCLEOTIDE SEQUENCE [LARGE SCALE GENOMIC DNA]</scope>
    <source>
        <strain evidence="5">f. Nagariensis / Eve</strain>
    </source>
</reference>